<organism evidence="1 2">
    <name type="scientific">Riccia fluitans</name>
    <dbReference type="NCBI Taxonomy" id="41844"/>
    <lineage>
        <taxon>Eukaryota</taxon>
        <taxon>Viridiplantae</taxon>
        <taxon>Streptophyta</taxon>
        <taxon>Embryophyta</taxon>
        <taxon>Marchantiophyta</taxon>
        <taxon>Marchantiopsida</taxon>
        <taxon>Marchantiidae</taxon>
        <taxon>Marchantiales</taxon>
        <taxon>Ricciaceae</taxon>
        <taxon>Riccia</taxon>
    </lineage>
</organism>
<evidence type="ECO:0000313" key="2">
    <source>
        <dbReference type="Proteomes" id="UP001605036"/>
    </source>
</evidence>
<keyword evidence="2" id="KW-1185">Reference proteome</keyword>
<sequence length="98" mass="11614">MRRNGWSRMRGRGAMIRRRKLMAQCRICTARPQNVAPCHNFAAWHGAPKTWRLEDVERRRKHHGAMIRHHILVARFHVSTVMPHNTALCRKIVQIKVF</sequence>
<dbReference type="AlphaFoldDB" id="A0ABD1XHH8"/>
<name>A0ABD1XHH8_9MARC</name>
<evidence type="ECO:0000313" key="1">
    <source>
        <dbReference type="EMBL" id="KAL2603238.1"/>
    </source>
</evidence>
<gene>
    <name evidence="1" type="ORF">R1flu_008803</name>
</gene>
<comment type="caution">
    <text evidence="1">The sequence shown here is derived from an EMBL/GenBank/DDBJ whole genome shotgun (WGS) entry which is preliminary data.</text>
</comment>
<dbReference type="Proteomes" id="UP001605036">
    <property type="component" value="Unassembled WGS sequence"/>
</dbReference>
<reference evidence="1 2" key="1">
    <citation type="submission" date="2024-09" db="EMBL/GenBank/DDBJ databases">
        <title>Chromosome-scale assembly of Riccia fluitans.</title>
        <authorList>
            <person name="Paukszto L."/>
            <person name="Sawicki J."/>
            <person name="Karawczyk K."/>
            <person name="Piernik-Szablinska J."/>
            <person name="Szczecinska M."/>
            <person name="Mazdziarz M."/>
        </authorList>
    </citation>
    <scope>NUCLEOTIDE SEQUENCE [LARGE SCALE GENOMIC DNA]</scope>
    <source>
        <strain evidence="1">Rf_01</strain>
        <tissue evidence="1">Aerial parts of the thallus</tissue>
    </source>
</reference>
<accession>A0ABD1XHH8</accession>
<dbReference type="EMBL" id="JBHFFA010000021">
    <property type="protein sequence ID" value="KAL2603238.1"/>
    <property type="molecule type" value="Genomic_DNA"/>
</dbReference>
<proteinExistence type="predicted"/>
<protein>
    <submittedName>
        <fullName evidence="1">Uncharacterized protein</fullName>
    </submittedName>
</protein>